<sequence length="270" mass="29305">MKQRPITPATRIGGSKPRHGLARVLSKLGVCSRSQAQAWIAAGRVSVNGRITLDAERPTDAERDRIAVDGEPAQAVARVYIAMNKPRGIVVSADDERERDTVYALLRDAGLPWVGPVGRLDKASEGLLLLSNDTVWAAGITDPSSSLEKTYHVQINGLPDASALRAMHTGIDADGEHLAALRAQVLRVGGRNAWLEVVLDEGRNRQIRRLMAALGYDVLRLVRVAIGPLVLGDLGKGQWRHLTRDEFDALCKTPPAAPQPSTAPRSRHPR</sequence>
<gene>
    <name evidence="9" type="ORF">SAMN04488068_1745</name>
</gene>
<dbReference type="GO" id="GO:0003723">
    <property type="term" value="F:RNA binding"/>
    <property type="evidence" value="ECO:0007669"/>
    <property type="project" value="UniProtKB-KW"/>
</dbReference>
<dbReference type="CDD" id="cd02870">
    <property type="entry name" value="PseudoU_synth_RsuA_like"/>
    <property type="match status" value="1"/>
</dbReference>
<dbReference type="RefSeq" id="WP_072896700.1">
    <property type="nucleotide sequence ID" value="NZ_FQWZ01000003.1"/>
</dbReference>
<dbReference type="GO" id="GO:0000455">
    <property type="term" value="P:enzyme-directed rRNA pseudouridine synthesis"/>
    <property type="evidence" value="ECO:0007669"/>
    <property type="project" value="UniProtKB-ARBA"/>
</dbReference>
<reference evidence="9 10" key="1">
    <citation type="submission" date="2016-11" db="EMBL/GenBank/DDBJ databases">
        <authorList>
            <person name="Jaros S."/>
            <person name="Januszkiewicz K."/>
            <person name="Wedrychowicz H."/>
        </authorList>
    </citation>
    <scope>NUCLEOTIDE SEQUENCE [LARGE SCALE GENOMIC DNA]</scope>
    <source>
        <strain evidence="9 10">CGMCC 1.7049</strain>
    </source>
</reference>
<dbReference type="InterPro" id="IPR020103">
    <property type="entry name" value="PsdUridine_synth_cat_dom_sf"/>
</dbReference>
<keyword evidence="2 6" id="KW-0413">Isomerase</keyword>
<evidence type="ECO:0000256" key="1">
    <source>
        <dbReference type="ARBA" id="ARBA00008348"/>
    </source>
</evidence>
<dbReference type="Pfam" id="PF00849">
    <property type="entry name" value="PseudoU_synth_2"/>
    <property type="match status" value="1"/>
</dbReference>
<dbReference type="InterPro" id="IPR006145">
    <property type="entry name" value="PsdUridine_synth_RsuA/RluA"/>
</dbReference>
<dbReference type="PROSITE" id="PS50889">
    <property type="entry name" value="S4"/>
    <property type="match status" value="1"/>
</dbReference>
<evidence type="ECO:0000256" key="5">
    <source>
        <dbReference type="PROSITE-ProRule" id="PRU00182"/>
    </source>
</evidence>
<dbReference type="InterPro" id="IPR000748">
    <property type="entry name" value="PsdUridine_synth_RsuA/RluB/E/F"/>
</dbReference>
<dbReference type="EMBL" id="FQWZ01000003">
    <property type="protein sequence ID" value="SHG86792.1"/>
    <property type="molecule type" value="Genomic_DNA"/>
</dbReference>
<proteinExistence type="inferred from homology"/>
<organism evidence="9 10">
    <name type="scientific">Hydrocarboniphaga daqingensis</name>
    <dbReference type="NCBI Taxonomy" id="490188"/>
    <lineage>
        <taxon>Bacteria</taxon>
        <taxon>Pseudomonadati</taxon>
        <taxon>Pseudomonadota</taxon>
        <taxon>Gammaproteobacteria</taxon>
        <taxon>Nevskiales</taxon>
        <taxon>Nevskiaceae</taxon>
        <taxon>Hydrocarboniphaga</taxon>
    </lineage>
</organism>
<dbReference type="Gene3D" id="3.30.70.580">
    <property type="entry name" value="Pseudouridine synthase I, catalytic domain, N-terminal subdomain"/>
    <property type="match status" value="1"/>
</dbReference>
<dbReference type="CDD" id="cd00165">
    <property type="entry name" value="S4"/>
    <property type="match status" value="1"/>
</dbReference>
<dbReference type="Gene3D" id="3.10.290.10">
    <property type="entry name" value="RNA-binding S4 domain"/>
    <property type="match status" value="1"/>
</dbReference>
<dbReference type="InterPro" id="IPR018496">
    <property type="entry name" value="PsdUridine_synth_RsuA/RluB_CS"/>
</dbReference>
<evidence type="ECO:0000313" key="9">
    <source>
        <dbReference type="EMBL" id="SHG86792.1"/>
    </source>
</evidence>
<dbReference type="Proteomes" id="UP000199758">
    <property type="component" value="Unassembled WGS sequence"/>
</dbReference>
<dbReference type="NCBIfam" id="TIGR00093">
    <property type="entry name" value="pseudouridine synthase"/>
    <property type="match status" value="1"/>
</dbReference>
<dbReference type="InterPro" id="IPR002942">
    <property type="entry name" value="S4_RNA-bd"/>
</dbReference>
<dbReference type="SMART" id="SM00363">
    <property type="entry name" value="S4"/>
    <property type="match status" value="1"/>
</dbReference>
<dbReference type="InterPro" id="IPR020094">
    <property type="entry name" value="TruA/RsuA/RluB/E/F_N"/>
</dbReference>
<evidence type="ECO:0000313" key="10">
    <source>
        <dbReference type="Proteomes" id="UP000199758"/>
    </source>
</evidence>
<dbReference type="OrthoDB" id="9807213at2"/>
<dbReference type="Gene3D" id="3.30.70.1560">
    <property type="entry name" value="Alpha-L RNA-binding motif"/>
    <property type="match status" value="1"/>
</dbReference>
<keyword evidence="5" id="KW-0694">RNA-binding</keyword>
<name>A0A1M5NBG2_9GAMM</name>
<dbReference type="EC" id="5.4.99.-" evidence="6"/>
<dbReference type="SUPFAM" id="SSF55174">
    <property type="entry name" value="Alpha-L RNA-binding motif"/>
    <property type="match status" value="1"/>
</dbReference>
<evidence type="ECO:0000256" key="3">
    <source>
        <dbReference type="ARBA" id="ARBA00036390"/>
    </source>
</evidence>
<accession>A0A1M5NBG2</accession>
<dbReference type="PANTHER" id="PTHR47683:SF2">
    <property type="entry name" value="RNA-BINDING S4 DOMAIN-CONTAINING PROTEIN"/>
    <property type="match status" value="1"/>
</dbReference>
<keyword evidence="10" id="KW-1185">Reference proteome</keyword>
<feature type="domain" description="RNA-binding S4" evidence="8">
    <location>
        <begin position="19"/>
        <end position="77"/>
    </location>
</feature>
<dbReference type="STRING" id="490188.SAMN04488068_1745"/>
<dbReference type="GO" id="GO:0160138">
    <property type="term" value="F:23S rRNA pseudouridine(2604) synthase activity"/>
    <property type="evidence" value="ECO:0007669"/>
    <property type="project" value="UniProtKB-EC"/>
</dbReference>
<feature type="region of interest" description="Disordered" evidence="7">
    <location>
        <begin position="251"/>
        <end position="270"/>
    </location>
</feature>
<comment type="catalytic activity">
    <reaction evidence="3">
        <text>uridine(35) in tRNA(Tyr) = pseudouridine(35) in tRNA(Tyr)</text>
        <dbReference type="Rhea" id="RHEA:60556"/>
        <dbReference type="Rhea" id="RHEA-COMP:15607"/>
        <dbReference type="Rhea" id="RHEA-COMP:15608"/>
        <dbReference type="ChEBI" id="CHEBI:65314"/>
        <dbReference type="ChEBI" id="CHEBI:65315"/>
    </reaction>
</comment>
<evidence type="ECO:0000256" key="6">
    <source>
        <dbReference type="RuleBase" id="RU003887"/>
    </source>
</evidence>
<dbReference type="InterPro" id="IPR050343">
    <property type="entry name" value="RsuA_PseudoU_synthase"/>
</dbReference>
<evidence type="ECO:0000259" key="8">
    <source>
        <dbReference type="SMART" id="SM00363"/>
    </source>
</evidence>
<dbReference type="SUPFAM" id="SSF55120">
    <property type="entry name" value="Pseudouridine synthase"/>
    <property type="match status" value="1"/>
</dbReference>
<comment type="similarity">
    <text evidence="1 6">Belongs to the pseudouridine synthase RsuA family.</text>
</comment>
<dbReference type="InterPro" id="IPR042092">
    <property type="entry name" value="PsdUridine_s_RsuA/RluB/E/F_cat"/>
</dbReference>
<protein>
    <recommendedName>
        <fullName evidence="6">Pseudouridine synthase</fullName>
        <ecNumber evidence="6">5.4.99.-</ecNumber>
    </recommendedName>
</protein>
<evidence type="ECO:0000256" key="7">
    <source>
        <dbReference type="SAM" id="MobiDB-lite"/>
    </source>
</evidence>
<dbReference type="Pfam" id="PF01479">
    <property type="entry name" value="S4"/>
    <property type="match status" value="1"/>
</dbReference>
<dbReference type="AlphaFoldDB" id="A0A1M5NBG2"/>
<dbReference type="PANTHER" id="PTHR47683">
    <property type="entry name" value="PSEUDOURIDINE SYNTHASE FAMILY PROTEIN-RELATED"/>
    <property type="match status" value="1"/>
</dbReference>
<evidence type="ECO:0000256" key="4">
    <source>
        <dbReference type="ARBA" id="ARBA00036535"/>
    </source>
</evidence>
<dbReference type="InterPro" id="IPR036986">
    <property type="entry name" value="S4_RNA-bd_sf"/>
</dbReference>
<dbReference type="PROSITE" id="PS01149">
    <property type="entry name" value="PSI_RSU"/>
    <property type="match status" value="1"/>
</dbReference>
<evidence type="ECO:0000256" key="2">
    <source>
        <dbReference type="ARBA" id="ARBA00023235"/>
    </source>
</evidence>
<comment type="catalytic activity">
    <reaction evidence="4">
        <text>uridine(2604) in 23S rRNA = pseudouridine(2604) in 23S rRNA</text>
        <dbReference type="Rhea" id="RHEA:38875"/>
        <dbReference type="Rhea" id="RHEA-COMP:10093"/>
        <dbReference type="Rhea" id="RHEA-COMP:10094"/>
        <dbReference type="ChEBI" id="CHEBI:65314"/>
        <dbReference type="ChEBI" id="CHEBI:65315"/>
        <dbReference type="EC" id="5.4.99.21"/>
    </reaction>
</comment>